<evidence type="ECO:0000313" key="6">
    <source>
        <dbReference type="Proteomes" id="UP000198287"/>
    </source>
</evidence>
<protein>
    <recommendedName>
        <fullName evidence="4">EB domain-containing protein</fullName>
    </recommendedName>
</protein>
<accession>A0A226EE89</accession>
<name>A0A226EE89_FOLCA</name>
<dbReference type="InterPro" id="IPR006149">
    <property type="entry name" value="EB_dom"/>
</dbReference>
<sequence>MTMTLLSLFLYGFVLLTPSSGSLVRRDVTESGTFSSTTTPSTLTSMATTEITKTSEKVTTANYDATDKVTIDDKATTTTMPTTTRKEMATTEVEKMAKFRMSSTTTEMPAVTTPENHHTMPVPEHLQHRNNTAIVPLRGKCNTTEQCSGDHTECRISMCKCQLGYLPRPDNADLCGEARIQQVQPPQADPTMIGVVIGLVLMSITLCVVMRLFAKARFQENRTIFNTPNPRLMNVSLLKGSKTLLRGGSGPGGQRSRRGSQASVNSGGDAPPDSAPPPPPQAAGNKRPRPHRQPSTDTAASSGGAGGESSRPPTASGTNKRSTPRQESVNSNSNV</sequence>
<dbReference type="OrthoDB" id="6610549at2759"/>
<evidence type="ECO:0000256" key="1">
    <source>
        <dbReference type="SAM" id="MobiDB-lite"/>
    </source>
</evidence>
<gene>
    <name evidence="5" type="ORF">Fcan01_09095</name>
</gene>
<organism evidence="5 6">
    <name type="scientific">Folsomia candida</name>
    <name type="common">Springtail</name>
    <dbReference type="NCBI Taxonomy" id="158441"/>
    <lineage>
        <taxon>Eukaryota</taxon>
        <taxon>Metazoa</taxon>
        <taxon>Ecdysozoa</taxon>
        <taxon>Arthropoda</taxon>
        <taxon>Hexapoda</taxon>
        <taxon>Collembola</taxon>
        <taxon>Entomobryomorpha</taxon>
        <taxon>Isotomoidea</taxon>
        <taxon>Isotomidae</taxon>
        <taxon>Proisotominae</taxon>
        <taxon>Folsomia</taxon>
    </lineage>
</organism>
<keyword evidence="2" id="KW-0472">Membrane</keyword>
<evidence type="ECO:0000256" key="3">
    <source>
        <dbReference type="SAM" id="SignalP"/>
    </source>
</evidence>
<dbReference type="EMBL" id="LNIX01000004">
    <property type="protein sequence ID" value="OXA55367.1"/>
    <property type="molecule type" value="Genomic_DNA"/>
</dbReference>
<reference evidence="5 6" key="1">
    <citation type="submission" date="2015-12" db="EMBL/GenBank/DDBJ databases">
        <title>The genome of Folsomia candida.</title>
        <authorList>
            <person name="Faddeeva A."/>
            <person name="Derks M.F."/>
            <person name="Anvar Y."/>
            <person name="Smit S."/>
            <person name="Van Straalen N."/>
            <person name="Roelofs D."/>
        </authorList>
    </citation>
    <scope>NUCLEOTIDE SEQUENCE [LARGE SCALE GENOMIC DNA]</scope>
    <source>
        <strain evidence="5 6">VU population</strain>
        <tissue evidence="5">Whole body</tissue>
    </source>
</reference>
<dbReference type="Proteomes" id="UP000198287">
    <property type="component" value="Unassembled WGS sequence"/>
</dbReference>
<feature type="signal peptide" evidence="3">
    <location>
        <begin position="1"/>
        <end position="21"/>
    </location>
</feature>
<evidence type="ECO:0000256" key="2">
    <source>
        <dbReference type="SAM" id="Phobius"/>
    </source>
</evidence>
<keyword evidence="2" id="KW-0812">Transmembrane</keyword>
<comment type="caution">
    <text evidence="5">The sequence shown here is derived from an EMBL/GenBank/DDBJ whole genome shotgun (WGS) entry which is preliminary data.</text>
</comment>
<keyword evidence="3" id="KW-0732">Signal</keyword>
<keyword evidence="6" id="KW-1185">Reference proteome</keyword>
<feature type="transmembrane region" description="Helical" evidence="2">
    <location>
        <begin position="192"/>
        <end position="214"/>
    </location>
</feature>
<dbReference type="AlphaFoldDB" id="A0A226EE89"/>
<dbReference type="Pfam" id="PF01683">
    <property type="entry name" value="EB"/>
    <property type="match status" value="1"/>
</dbReference>
<evidence type="ECO:0000313" key="5">
    <source>
        <dbReference type="EMBL" id="OXA55367.1"/>
    </source>
</evidence>
<feature type="compositionally biased region" description="Polar residues" evidence="1">
    <location>
        <begin position="311"/>
        <end position="335"/>
    </location>
</feature>
<feature type="domain" description="EB" evidence="4">
    <location>
        <begin position="135"/>
        <end position="168"/>
    </location>
</feature>
<keyword evidence="2" id="KW-1133">Transmembrane helix</keyword>
<feature type="chain" id="PRO_5012488760" description="EB domain-containing protein" evidence="3">
    <location>
        <begin position="22"/>
        <end position="335"/>
    </location>
</feature>
<evidence type="ECO:0000259" key="4">
    <source>
        <dbReference type="Pfam" id="PF01683"/>
    </source>
</evidence>
<feature type="compositionally biased region" description="Low complexity" evidence="1">
    <location>
        <begin position="259"/>
        <end position="272"/>
    </location>
</feature>
<feature type="region of interest" description="Disordered" evidence="1">
    <location>
        <begin position="243"/>
        <end position="335"/>
    </location>
</feature>
<proteinExistence type="predicted"/>